<keyword evidence="9 11" id="KW-0368">Histidine biosynthesis</keyword>
<name>A0A2H1FGI6_9ARCH</name>
<evidence type="ECO:0000256" key="3">
    <source>
        <dbReference type="ARBA" id="ARBA00005133"/>
    </source>
</evidence>
<comment type="subcellular location">
    <subcellularLocation>
        <location evidence="2 11 13">Cytoplasm</location>
    </subcellularLocation>
</comment>
<evidence type="ECO:0000256" key="5">
    <source>
        <dbReference type="ARBA" id="ARBA00012550"/>
    </source>
</evidence>
<dbReference type="PANTHER" id="PTHR43090:SF2">
    <property type="entry name" value="1-(5-PHOSPHORIBOSYL)-5-[(5-PHOSPHORIBOSYLAMINO)METHYLIDENEAMINO] IMIDAZOLE-4-CARBOXAMIDE ISOMERASE"/>
    <property type="match status" value="1"/>
</dbReference>
<evidence type="ECO:0000256" key="1">
    <source>
        <dbReference type="ARBA" id="ARBA00000901"/>
    </source>
</evidence>
<evidence type="ECO:0000256" key="10">
    <source>
        <dbReference type="ARBA" id="ARBA00023235"/>
    </source>
</evidence>
<dbReference type="GO" id="GO:0000105">
    <property type="term" value="P:L-histidine biosynthetic process"/>
    <property type="evidence" value="ECO:0007669"/>
    <property type="project" value="UniProtKB-UniRule"/>
</dbReference>
<dbReference type="InterPro" id="IPR023016">
    <property type="entry name" value="HisA/PriA"/>
</dbReference>
<keyword evidence="8 11" id="KW-0028">Amino-acid biosynthesis</keyword>
<accession>A0A2H1FGI6</accession>
<protein>
    <recommendedName>
        <fullName evidence="6 11">1-(5-phosphoribosyl)-5-[(5-phosphoribosylamino)methylideneamino] imidazole-4-carboxamide isomerase</fullName>
        <ecNumber evidence="5 11">5.3.1.16</ecNumber>
    </recommendedName>
    <alternativeName>
        <fullName evidence="11">Phosphoribosylformimino-5-aminoimidazole carboxamide ribotide isomerase</fullName>
    </alternativeName>
</protein>
<evidence type="ECO:0000256" key="2">
    <source>
        <dbReference type="ARBA" id="ARBA00004496"/>
    </source>
</evidence>
<evidence type="ECO:0000256" key="12">
    <source>
        <dbReference type="RuleBase" id="RU003657"/>
    </source>
</evidence>
<evidence type="ECO:0000256" key="9">
    <source>
        <dbReference type="ARBA" id="ARBA00023102"/>
    </source>
</evidence>
<feature type="active site" description="Proton acceptor" evidence="11">
    <location>
        <position position="8"/>
    </location>
</feature>
<evidence type="ECO:0000256" key="8">
    <source>
        <dbReference type="ARBA" id="ARBA00022605"/>
    </source>
</evidence>
<evidence type="ECO:0000313" key="14">
    <source>
        <dbReference type="EMBL" id="SMH71885.1"/>
    </source>
</evidence>
<dbReference type="InterPro" id="IPR006062">
    <property type="entry name" value="His_biosynth"/>
</dbReference>
<dbReference type="Proteomes" id="UP000230607">
    <property type="component" value="Chromosome 1"/>
</dbReference>
<dbReference type="PANTHER" id="PTHR43090">
    <property type="entry name" value="1-(5-PHOSPHORIBOSYL)-5-[(5-PHOSPHORIBOSYLAMINO)METHYLIDENEAMINO] IMIDAZOLE-4-CARBOXAMIDE ISOMERASE"/>
    <property type="match status" value="1"/>
</dbReference>
<dbReference type="InterPro" id="IPR006063">
    <property type="entry name" value="HisA_bact_arch"/>
</dbReference>
<evidence type="ECO:0000256" key="6">
    <source>
        <dbReference type="ARBA" id="ARBA00018464"/>
    </source>
</evidence>
<evidence type="ECO:0000313" key="15">
    <source>
        <dbReference type="Proteomes" id="UP000230607"/>
    </source>
</evidence>
<comment type="pathway">
    <text evidence="3 11 13">Amino-acid biosynthesis; L-histidine biosynthesis; L-histidine from 5-phospho-alpha-D-ribose 1-diphosphate: step 4/9.</text>
</comment>
<keyword evidence="10 11" id="KW-0413">Isomerase</keyword>
<dbReference type="GO" id="GO:0003949">
    <property type="term" value="F:1-(5-phosphoribosyl)-5-[(5-phosphoribosylamino)methylideneamino]imidazole-4-carboxamide isomerase activity"/>
    <property type="evidence" value="ECO:0007669"/>
    <property type="project" value="UniProtKB-UniRule"/>
</dbReference>
<evidence type="ECO:0000256" key="7">
    <source>
        <dbReference type="ARBA" id="ARBA00022490"/>
    </source>
</evidence>
<dbReference type="GO" id="GO:0000162">
    <property type="term" value="P:L-tryptophan biosynthetic process"/>
    <property type="evidence" value="ECO:0007669"/>
    <property type="project" value="TreeGrafter"/>
</dbReference>
<proteinExistence type="inferred from homology"/>
<dbReference type="InterPro" id="IPR044524">
    <property type="entry name" value="Isoase_HisA-like"/>
</dbReference>
<dbReference type="EMBL" id="LT841358">
    <property type="protein sequence ID" value="SMH71885.1"/>
    <property type="molecule type" value="Genomic_DNA"/>
</dbReference>
<dbReference type="AlphaFoldDB" id="A0A2H1FGI6"/>
<gene>
    <name evidence="11 14" type="primary">hisA</name>
    <name evidence="14" type="ORF">NCS_11697</name>
</gene>
<dbReference type="RefSeq" id="WP_157927769.1">
    <property type="nucleotide sequence ID" value="NZ_LT841358.1"/>
</dbReference>
<dbReference type="OrthoDB" id="52866at2157"/>
<dbReference type="Gene3D" id="3.20.20.70">
    <property type="entry name" value="Aldolase class I"/>
    <property type="match status" value="1"/>
</dbReference>
<dbReference type="InterPro" id="IPR011060">
    <property type="entry name" value="RibuloseP-bd_barrel"/>
</dbReference>
<dbReference type="EC" id="5.3.1.16" evidence="5 11"/>
<reference evidence="15" key="1">
    <citation type="submission" date="2017-03" db="EMBL/GenBank/DDBJ databases">
        <authorList>
            <person name="Herbold C."/>
        </authorList>
    </citation>
    <scope>NUCLEOTIDE SEQUENCE [LARGE SCALE GENOMIC DNA]</scope>
</reference>
<comment type="similarity">
    <text evidence="4 11 12">Belongs to the HisA/HisF family.</text>
</comment>
<comment type="catalytic activity">
    <reaction evidence="1 11 13">
        <text>1-(5-phospho-beta-D-ribosyl)-5-[(5-phospho-beta-D-ribosylamino)methylideneamino]imidazole-4-carboxamide = 5-[(5-phospho-1-deoxy-D-ribulos-1-ylimino)methylamino]-1-(5-phospho-beta-D-ribosyl)imidazole-4-carboxamide</text>
        <dbReference type="Rhea" id="RHEA:15469"/>
        <dbReference type="ChEBI" id="CHEBI:58435"/>
        <dbReference type="ChEBI" id="CHEBI:58525"/>
        <dbReference type="EC" id="5.3.1.16"/>
    </reaction>
</comment>
<dbReference type="GO" id="GO:0005737">
    <property type="term" value="C:cytoplasm"/>
    <property type="evidence" value="ECO:0007669"/>
    <property type="project" value="UniProtKB-SubCell"/>
</dbReference>
<dbReference type="Pfam" id="PF00977">
    <property type="entry name" value="His_biosynth"/>
    <property type="match status" value="1"/>
</dbReference>
<keyword evidence="15" id="KW-1185">Reference proteome</keyword>
<dbReference type="InterPro" id="IPR013785">
    <property type="entry name" value="Aldolase_TIM"/>
</dbReference>
<dbReference type="HAMAP" id="MF_01014">
    <property type="entry name" value="HisA"/>
    <property type="match status" value="1"/>
</dbReference>
<keyword evidence="7 11" id="KW-0963">Cytoplasm</keyword>
<feature type="active site" description="Proton donor" evidence="11">
    <location>
        <position position="128"/>
    </location>
</feature>
<dbReference type="CDD" id="cd04732">
    <property type="entry name" value="HisA"/>
    <property type="match status" value="1"/>
</dbReference>
<dbReference type="SUPFAM" id="SSF51366">
    <property type="entry name" value="Ribulose-phoshate binding barrel"/>
    <property type="match status" value="1"/>
</dbReference>
<evidence type="ECO:0000256" key="13">
    <source>
        <dbReference type="RuleBase" id="RU003658"/>
    </source>
</evidence>
<dbReference type="NCBIfam" id="TIGR00007">
    <property type="entry name" value="1-(5-phosphoribosyl)-5-[(5-phosphoribosylamino)methylideneamino]imidazole-4-carboxamide isomerase"/>
    <property type="match status" value="1"/>
</dbReference>
<organism evidence="14 15">
    <name type="scientific">Candidatus Nitrosotalea okcheonensis</name>
    <dbReference type="NCBI Taxonomy" id="1903276"/>
    <lineage>
        <taxon>Archaea</taxon>
        <taxon>Nitrososphaerota</taxon>
        <taxon>Nitrososphaeria</taxon>
        <taxon>Nitrosotaleales</taxon>
        <taxon>Nitrosotaleaceae</taxon>
        <taxon>Nitrosotalea</taxon>
    </lineage>
</organism>
<dbReference type="FunFam" id="3.20.20.70:FF:000009">
    <property type="entry name" value="1-(5-phosphoribosyl)-5-[(5-phosphoribosylamino)methylideneamino] imidazole-4-carboxamide isomerase"/>
    <property type="match status" value="1"/>
</dbReference>
<sequence length="235" mass="25259">MKVIPAIDIMDNKVVRLVKGDPKNKTVYSSDPIGMAKKWEKAGADMLHVVDLDATLGTGSNLQTIEKITHSVSIPVEAAGGLRTKEMIENALQFSSKVVLGTIAFKNKEILEYVSKKFGKERIVISADQMGGKIVISGWKESTGIELIPGIENFVRLGYSQFLITTVERDGTLHGPDLDSLQKSCSIKNTSIIASGGISNLQDIVNVKKCGAAGVILGKALYDGKISVEEVKTLA</sequence>
<evidence type="ECO:0000256" key="4">
    <source>
        <dbReference type="ARBA" id="ARBA00009667"/>
    </source>
</evidence>
<dbReference type="UniPathway" id="UPA00031">
    <property type="reaction ID" value="UER00009"/>
</dbReference>
<evidence type="ECO:0000256" key="11">
    <source>
        <dbReference type="HAMAP-Rule" id="MF_01014"/>
    </source>
</evidence>